<feature type="compositionally biased region" description="Polar residues" evidence="1">
    <location>
        <begin position="284"/>
        <end position="295"/>
    </location>
</feature>
<feature type="compositionally biased region" description="Basic and acidic residues" evidence="1">
    <location>
        <begin position="470"/>
        <end position="491"/>
    </location>
</feature>
<protein>
    <recommendedName>
        <fullName evidence="2">SANT domain-containing protein</fullName>
    </recommendedName>
</protein>
<feature type="region of interest" description="Disordered" evidence="1">
    <location>
        <begin position="644"/>
        <end position="702"/>
    </location>
</feature>
<evidence type="ECO:0000313" key="4">
    <source>
        <dbReference type="Proteomes" id="UP000187203"/>
    </source>
</evidence>
<keyword evidence="4" id="KW-1185">Reference proteome</keyword>
<feature type="region of interest" description="Disordered" evidence="1">
    <location>
        <begin position="451"/>
        <end position="491"/>
    </location>
</feature>
<dbReference type="CDD" id="cd00167">
    <property type="entry name" value="SANT"/>
    <property type="match status" value="1"/>
</dbReference>
<feature type="region of interest" description="Disordered" evidence="1">
    <location>
        <begin position="17"/>
        <end position="76"/>
    </location>
</feature>
<feature type="compositionally biased region" description="Polar residues" evidence="1">
    <location>
        <begin position="192"/>
        <end position="207"/>
    </location>
</feature>
<name>A0A1R3H0B2_9ROSI</name>
<dbReference type="Proteomes" id="UP000187203">
    <property type="component" value="Unassembled WGS sequence"/>
</dbReference>
<dbReference type="PANTHER" id="PTHR22929">
    <property type="entry name" value="RNA POLYMERASE III TRANSCRIPTION INITIATION FACTOR B"/>
    <property type="match status" value="1"/>
</dbReference>
<evidence type="ECO:0000256" key="1">
    <source>
        <dbReference type="SAM" id="MobiDB-lite"/>
    </source>
</evidence>
<dbReference type="PROSITE" id="PS51293">
    <property type="entry name" value="SANT"/>
    <property type="match status" value="1"/>
</dbReference>
<dbReference type="GO" id="GO:0070898">
    <property type="term" value="P:RNA polymerase III preinitiation complex assembly"/>
    <property type="evidence" value="ECO:0007669"/>
    <property type="project" value="TreeGrafter"/>
</dbReference>
<dbReference type="InterPro" id="IPR001005">
    <property type="entry name" value="SANT/Myb"/>
</dbReference>
<evidence type="ECO:0000259" key="2">
    <source>
        <dbReference type="PROSITE" id="PS51293"/>
    </source>
</evidence>
<dbReference type="SUPFAM" id="SSF46689">
    <property type="entry name" value="Homeodomain-like"/>
    <property type="match status" value="1"/>
</dbReference>
<gene>
    <name evidence="3" type="ORF">COLO4_32233</name>
</gene>
<dbReference type="STRING" id="93759.A0A1R3H0B2"/>
<sequence>MDDSYIFSDEPLVTQARAGAKFQPKTKRKAKDKNSGSIPSKAPDVGNEEAAKLPSSGLDAAHVIDESRSSEVTNPSQVATADSLLADVAVPNACDDLHSSFGRSVGESADIFSDLECIDPFLTQSSNNNGGIQIDDERIGTQEAGAFPDVDTDDILSDMTILSGRRAGKFKPKPRLQTSVSSQPAVVDSVTHPPNSQFVPTETTCGESSIPDFPPGDVPNCSPIDLGAFIPPDPSTSEFLANEELPNLAEASKTGVALPGDPPGATEKVSSNITQKKAFPVSKPAQTSKQSSTGAEKNENGKTRKQLRKEMTSPQVVHDPEEGACNGDDPAVEFPRNSARDEDKDDEDNGGDEYNVESASPKRRSSRRSKKPVAEKEKPARKHKNANEKKAQKQKETKEASDQPAKEQPKRFPLDETLLQTPEDEIDFAKVALKDIILLADYKERLAKKEAKELKSSSTNQSNDNTMQEEYAHNEESSHASEHDQGYKDDQTSIRAQSSSFCLNYQSFMDKEPRARWSKQDTELFYGAIRQFGPDFSLIQQLFPGRSRHQIKLKFKNEERRYPLRLSEALASRAKGRVPFSFCFNQMLSDLIIVSSAMLKRYAFVILLSSYYADHSYFEKVIEQLQQASEAEQQSNGDDYVDLTHEEEVTPETTGEVAKPDQDEDVAGRDQEADVTEDRSPLKADETDDDDDDFLSSYKSAF</sequence>
<dbReference type="OrthoDB" id="272624at2759"/>
<dbReference type="Pfam" id="PF15963">
    <property type="entry name" value="Myb_DNA-bind_7"/>
    <property type="match status" value="1"/>
</dbReference>
<feature type="region of interest" description="Disordered" evidence="1">
    <location>
        <begin position="166"/>
        <end position="421"/>
    </location>
</feature>
<dbReference type="InterPro" id="IPR009057">
    <property type="entry name" value="Homeodomain-like_sf"/>
</dbReference>
<dbReference type="GO" id="GO:0000126">
    <property type="term" value="C:transcription factor TFIIIB complex"/>
    <property type="evidence" value="ECO:0007669"/>
    <property type="project" value="TreeGrafter"/>
</dbReference>
<proteinExistence type="predicted"/>
<feature type="domain" description="SANT" evidence="2">
    <location>
        <begin position="512"/>
        <end position="563"/>
    </location>
</feature>
<comment type="caution">
    <text evidence="3">The sequence shown here is derived from an EMBL/GenBank/DDBJ whole genome shotgun (WGS) entry which is preliminary data.</text>
</comment>
<dbReference type="InterPro" id="IPR039467">
    <property type="entry name" value="TFIIIB_B''_Myb"/>
</dbReference>
<feature type="compositionally biased region" description="Acidic residues" evidence="1">
    <location>
        <begin position="343"/>
        <end position="355"/>
    </location>
</feature>
<dbReference type="SMART" id="SM00717">
    <property type="entry name" value="SANT"/>
    <property type="match status" value="1"/>
</dbReference>
<feature type="compositionally biased region" description="Basic and acidic residues" evidence="1">
    <location>
        <begin position="658"/>
        <end position="685"/>
    </location>
</feature>
<dbReference type="EMBL" id="AWUE01021079">
    <property type="protein sequence ID" value="OMO63696.1"/>
    <property type="molecule type" value="Genomic_DNA"/>
</dbReference>
<evidence type="ECO:0000313" key="3">
    <source>
        <dbReference type="EMBL" id="OMO63696.1"/>
    </source>
</evidence>
<dbReference type="InterPro" id="IPR017884">
    <property type="entry name" value="SANT_dom"/>
</dbReference>
<feature type="compositionally biased region" description="Basic residues" evidence="1">
    <location>
        <begin position="361"/>
        <end position="371"/>
    </location>
</feature>
<feature type="compositionally biased region" description="Basic and acidic residues" evidence="1">
    <location>
        <begin position="385"/>
        <end position="414"/>
    </location>
</feature>
<reference evidence="4" key="1">
    <citation type="submission" date="2013-09" db="EMBL/GenBank/DDBJ databases">
        <title>Corchorus olitorius genome sequencing.</title>
        <authorList>
            <person name="Alam M."/>
            <person name="Haque M.S."/>
            <person name="Islam M.S."/>
            <person name="Emdad E.M."/>
            <person name="Islam M.M."/>
            <person name="Ahmed B."/>
            <person name="Halim A."/>
            <person name="Hossen Q.M.M."/>
            <person name="Hossain M.Z."/>
            <person name="Ahmed R."/>
            <person name="Khan M.M."/>
            <person name="Islam R."/>
            <person name="Rashid M.M."/>
            <person name="Khan S.A."/>
            <person name="Rahman M.S."/>
            <person name="Alam M."/>
            <person name="Yahiya A.S."/>
            <person name="Khan M.S."/>
            <person name="Azam M.S."/>
            <person name="Haque T."/>
            <person name="Lashkar M.Z.H."/>
            <person name="Akhand A.I."/>
            <person name="Morshed G."/>
            <person name="Roy S."/>
            <person name="Uddin K.S."/>
            <person name="Rabeya T."/>
            <person name="Hossain A.S."/>
            <person name="Chowdhury A."/>
            <person name="Snigdha A.R."/>
            <person name="Mortoza M.S."/>
            <person name="Matin S.A."/>
            <person name="Hoque S.M.E."/>
            <person name="Islam M.K."/>
            <person name="Roy D.K."/>
            <person name="Haider R."/>
            <person name="Moosa M.M."/>
            <person name="Elias S.M."/>
            <person name="Hasan A.M."/>
            <person name="Jahan S."/>
            <person name="Shafiuddin M."/>
            <person name="Mahmood N."/>
            <person name="Shommy N.S."/>
        </authorList>
    </citation>
    <scope>NUCLEOTIDE SEQUENCE [LARGE SCALE GENOMIC DNA]</scope>
    <source>
        <strain evidence="4">cv. O-4</strain>
    </source>
</reference>
<organism evidence="3 4">
    <name type="scientific">Corchorus olitorius</name>
    <dbReference type="NCBI Taxonomy" id="93759"/>
    <lineage>
        <taxon>Eukaryota</taxon>
        <taxon>Viridiplantae</taxon>
        <taxon>Streptophyta</taxon>
        <taxon>Embryophyta</taxon>
        <taxon>Tracheophyta</taxon>
        <taxon>Spermatophyta</taxon>
        <taxon>Magnoliopsida</taxon>
        <taxon>eudicotyledons</taxon>
        <taxon>Gunneridae</taxon>
        <taxon>Pentapetalae</taxon>
        <taxon>rosids</taxon>
        <taxon>malvids</taxon>
        <taxon>Malvales</taxon>
        <taxon>Malvaceae</taxon>
        <taxon>Grewioideae</taxon>
        <taxon>Apeibeae</taxon>
        <taxon>Corchorus</taxon>
    </lineage>
</organism>
<dbReference type="Gene3D" id="1.20.58.1880">
    <property type="match status" value="1"/>
</dbReference>
<accession>A0A1R3H0B2</accession>
<dbReference type="AlphaFoldDB" id="A0A1R3H0B2"/>
<dbReference type="PANTHER" id="PTHR22929:SF0">
    <property type="entry name" value="TRANSCRIPTION FACTOR TFIIIB COMPONENT B'' HOMOLOG"/>
    <property type="match status" value="1"/>
</dbReference>
<dbReference type="GO" id="GO:0001156">
    <property type="term" value="F:TFIIIC-class transcription factor complex binding"/>
    <property type="evidence" value="ECO:0007669"/>
    <property type="project" value="TreeGrafter"/>
</dbReference>
<feature type="compositionally biased region" description="Polar residues" evidence="1">
    <location>
        <begin position="459"/>
        <end position="468"/>
    </location>
</feature>